<evidence type="ECO:0000256" key="7">
    <source>
        <dbReference type="ARBA" id="ARBA00022989"/>
    </source>
</evidence>
<feature type="transmembrane region" description="Helical" evidence="10">
    <location>
        <begin position="255"/>
        <end position="278"/>
    </location>
</feature>
<name>A0A1S2Z150_CICAR</name>
<dbReference type="InterPro" id="IPR032675">
    <property type="entry name" value="LRR_dom_sf"/>
</dbReference>
<dbReference type="Gene3D" id="3.30.200.20">
    <property type="entry name" value="Phosphorylase Kinase, domain 1"/>
    <property type="match status" value="1"/>
</dbReference>
<dbReference type="InterPro" id="IPR046959">
    <property type="entry name" value="PRK1-6/SRF4-like"/>
</dbReference>
<dbReference type="PANTHER" id="PTHR48007">
    <property type="entry name" value="LEUCINE-RICH REPEAT RECEPTOR-LIKE PROTEIN KINASE PXC1"/>
    <property type="match status" value="1"/>
</dbReference>
<evidence type="ECO:0000313" key="13">
    <source>
        <dbReference type="RefSeq" id="XP_004513119.1"/>
    </source>
</evidence>
<feature type="compositionally biased region" description="Low complexity" evidence="9">
    <location>
        <begin position="309"/>
        <end position="326"/>
    </location>
</feature>
<dbReference type="SUPFAM" id="SSF56112">
    <property type="entry name" value="Protein kinase-like (PK-like)"/>
    <property type="match status" value="1"/>
</dbReference>
<gene>
    <name evidence="13" type="primary">LOC101512156</name>
</gene>
<dbReference type="GO" id="GO:0004672">
    <property type="term" value="F:protein kinase activity"/>
    <property type="evidence" value="ECO:0007669"/>
    <property type="project" value="InterPro"/>
</dbReference>
<dbReference type="FunFam" id="3.30.200.20:FF:000307">
    <property type="entry name" value="pollen receptor-like kinase 1"/>
    <property type="match status" value="1"/>
</dbReference>
<keyword evidence="7 10" id="KW-1133">Transmembrane helix</keyword>
<evidence type="ECO:0000256" key="10">
    <source>
        <dbReference type="SAM" id="Phobius"/>
    </source>
</evidence>
<keyword evidence="3 10" id="KW-0812">Transmembrane</keyword>
<evidence type="ECO:0000256" key="2">
    <source>
        <dbReference type="ARBA" id="ARBA00022614"/>
    </source>
</evidence>
<dbReference type="PROSITE" id="PS50011">
    <property type="entry name" value="PROTEIN_KINASE_DOM"/>
    <property type="match status" value="1"/>
</dbReference>
<dbReference type="InterPro" id="IPR011009">
    <property type="entry name" value="Kinase-like_dom_sf"/>
</dbReference>
<dbReference type="Gene3D" id="3.80.10.10">
    <property type="entry name" value="Ribonuclease Inhibitor"/>
    <property type="match status" value="2"/>
</dbReference>
<keyword evidence="6" id="KW-0067">ATP-binding</keyword>
<accession>A0A1S2Z150</accession>
<evidence type="ECO:0000256" key="3">
    <source>
        <dbReference type="ARBA" id="ARBA00022692"/>
    </source>
</evidence>
<dbReference type="Gene3D" id="1.10.510.10">
    <property type="entry name" value="Transferase(Phosphotransferase) domain 1"/>
    <property type="match status" value="1"/>
</dbReference>
<keyword evidence="2" id="KW-0433">Leucine-rich repeat</keyword>
<evidence type="ECO:0000259" key="11">
    <source>
        <dbReference type="PROSITE" id="PS50011"/>
    </source>
</evidence>
<reference evidence="13" key="2">
    <citation type="submission" date="2025-08" db="UniProtKB">
        <authorList>
            <consortium name="RefSeq"/>
        </authorList>
    </citation>
    <scope>IDENTIFICATION</scope>
    <source>
        <tissue evidence="13">Etiolated seedlings</tissue>
    </source>
</reference>
<dbReference type="KEGG" id="cam:101512156"/>
<dbReference type="CDD" id="cd12087">
    <property type="entry name" value="TM_EGFR-like"/>
    <property type="match status" value="1"/>
</dbReference>
<dbReference type="GO" id="GO:0005524">
    <property type="term" value="F:ATP binding"/>
    <property type="evidence" value="ECO:0007669"/>
    <property type="project" value="UniProtKB-KW"/>
</dbReference>
<dbReference type="STRING" id="3827.A0A1S2Z150"/>
<reference evidence="12" key="1">
    <citation type="journal article" date="2013" name="Nat. Biotechnol.">
        <title>Draft genome sequence of chickpea (Cicer arietinum) provides a resource for trait improvement.</title>
        <authorList>
            <person name="Varshney R.K."/>
            <person name="Song C."/>
            <person name="Saxena R.K."/>
            <person name="Azam S."/>
            <person name="Yu S."/>
            <person name="Sharpe A.G."/>
            <person name="Cannon S."/>
            <person name="Baek J."/>
            <person name="Rosen B.D."/>
            <person name="Tar'an B."/>
            <person name="Millan T."/>
            <person name="Zhang X."/>
            <person name="Ramsay L.D."/>
            <person name="Iwata A."/>
            <person name="Wang Y."/>
            <person name="Nelson W."/>
            <person name="Farmer A.D."/>
            <person name="Gaur P.M."/>
            <person name="Soderlund C."/>
            <person name="Penmetsa R.V."/>
            <person name="Xu C."/>
            <person name="Bharti A.K."/>
            <person name="He W."/>
            <person name="Winter P."/>
            <person name="Zhao S."/>
            <person name="Hane J.K."/>
            <person name="Carrasquilla-Garcia N."/>
            <person name="Condie J.A."/>
            <person name="Upadhyaya H.D."/>
            <person name="Luo M.C."/>
            <person name="Thudi M."/>
            <person name="Gowda C.L."/>
            <person name="Singh N.P."/>
            <person name="Lichtenzveig J."/>
            <person name="Gali K.K."/>
            <person name="Rubio J."/>
            <person name="Nadarajan N."/>
            <person name="Dolezel J."/>
            <person name="Bansal K.C."/>
            <person name="Xu X."/>
            <person name="Edwards D."/>
            <person name="Zhang G."/>
            <person name="Kahl G."/>
            <person name="Gil J."/>
            <person name="Singh K.B."/>
            <person name="Datta S.K."/>
            <person name="Jackson S.A."/>
            <person name="Wang J."/>
            <person name="Cook D.R."/>
        </authorList>
    </citation>
    <scope>NUCLEOTIDE SEQUENCE [LARGE SCALE GENOMIC DNA]</scope>
    <source>
        <strain evidence="12">cv. CDC Frontier</strain>
    </source>
</reference>
<evidence type="ECO:0000256" key="8">
    <source>
        <dbReference type="ARBA" id="ARBA00023136"/>
    </source>
</evidence>
<keyword evidence="5" id="KW-0547">Nucleotide-binding</keyword>
<feature type="region of interest" description="Disordered" evidence="9">
    <location>
        <begin position="287"/>
        <end position="342"/>
    </location>
</feature>
<feature type="domain" description="Protein kinase" evidence="11">
    <location>
        <begin position="363"/>
        <end position="645"/>
    </location>
</feature>
<dbReference type="SUPFAM" id="SSF52058">
    <property type="entry name" value="L domain-like"/>
    <property type="match status" value="1"/>
</dbReference>
<comment type="subcellular location">
    <subcellularLocation>
        <location evidence="1">Membrane</location>
    </subcellularLocation>
</comment>
<dbReference type="AlphaFoldDB" id="A0A1S2Z150"/>
<feature type="compositionally biased region" description="Basic and acidic residues" evidence="9">
    <location>
        <begin position="328"/>
        <end position="342"/>
    </location>
</feature>
<proteinExistence type="predicted"/>
<dbReference type="InterPro" id="IPR001611">
    <property type="entry name" value="Leu-rich_rpt"/>
</dbReference>
<sequence>MHMAATPLLFTTSLTPFFFFFFFFSFILIINIASSISDIDSLLKLKNSFQITNEAFSSWNTSLPPCNADNSNWSGVLCYKGHVWGFKLENMNLKGTIDVDSIKHLPYIRTISFMNNNFDTTWPELNKLPGLKTVYLSNNKFSGEVPAEAFQGMQWLKKIYLSNNQLSGPIPTSLASLPRLISLRLDGNRFSGPIPQFQQKFKSFSVANNQLEGQIPSTLNNIPASSFSGNEKLCGAPLGACPSSKKKSSSLNTSGVVAVVLACLALLVIVAVILFLLIKRRKKSKQGELVGGGGGVGVGSSNSRDSNIQKKGGSSSLNNNSDDQGSIRSRESTNHSNRKGDNMRLSFVREEASGQFDLQDLLKASAEILGSGCHSSSYKAVLLTGPTVVVKRFKQMNNVGREEFREHMRRLGRLNHPNILPLLSYYYKRDEKLLITDFVPNGSLAVRLHGYQGIGETSLDWPTRLKIVKGVANGIEYLYKEMPMMIAPHGHLKSSNVLLSESLEPVLADYGLVPVINQDIAPEIIAIYKSPEYLQQGRITKKTDVWSLGILILEIVTGKFPTNFVQQIKGSELSLANWVDSIVPEEWSSEVFDKDMELDRNSEREIVKLLKIALVCCDMDVDKRFDLQEAVERIQEVKERDHININNEDDFYSIDHAGEEA</sequence>
<keyword evidence="12" id="KW-1185">Reference proteome</keyword>
<feature type="compositionally biased region" description="Gly residues" evidence="9">
    <location>
        <begin position="289"/>
        <end position="298"/>
    </location>
</feature>
<evidence type="ECO:0000313" key="12">
    <source>
        <dbReference type="Proteomes" id="UP000087171"/>
    </source>
</evidence>
<protein>
    <submittedName>
        <fullName evidence="13">Pollen receptor-like kinase 2</fullName>
    </submittedName>
</protein>
<keyword evidence="8 10" id="KW-0472">Membrane</keyword>
<dbReference type="eggNOG" id="ENOG502QUJJ">
    <property type="taxonomic scope" value="Eukaryota"/>
</dbReference>
<dbReference type="GO" id="GO:0016020">
    <property type="term" value="C:membrane"/>
    <property type="evidence" value="ECO:0007669"/>
    <property type="project" value="UniProtKB-SubCell"/>
</dbReference>
<evidence type="ECO:0000256" key="4">
    <source>
        <dbReference type="ARBA" id="ARBA00022737"/>
    </source>
</evidence>
<organism evidence="12 13">
    <name type="scientific">Cicer arietinum</name>
    <name type="common">Chickpea</name>
    <name type="synonym">Garbanzo</name>
    <dbReference type="NCBI Taxonomy" id="3827"/>
    <lineage>
        <taxon>Eukaryota</taxon>
        <taxon>Viridiplantae</taxon>
        <taxon>Streptophyta</taxon>
        <taxon>Embryophyta</taxon>
        <taxon>Tracheophyta</taxon>
        <taxon>Spermatophyta</taxon>
        <taxon>Magnoliopsida</taxon>
        <taxon>eudicotyledons</taxon>
        <taxon>Gunneridae</taxon>
        <taxon>Pentapetalae</taxon>
        <taxon>rosids</taxon>
        <taxon>fabids</taxon>
        <taxon>Fabales</taxon>
        <taxon>Fabaceae</taxon>
        <taxon>Papilionoideae</taxon>
        <taxon>50 kb inversion clade</taxon>
        <taxon>NPAAA clade</taxon>
        <taxon>Hologalegina</taxon>
        <taxon>IRL clade</taxon>
        <taxon>Cicereae</taxon>
        <taxon>Cicer</taxon>
    </lineage>
</organism>
<dbReference type="OrthoDB" id="418615at2759"/>
<evidence type="ECO:0000256" key="5">
    <source>
        <dbReference type="ARBA" id="ARBA00022741"/>
    </source>
</evidence>
<evidence type="ECO:0000256" key="9">
    <source>
        <dbReference type="SAM" id="MobiDB-lite"/>
    </source>
</evidence>
<dbReference type="PaxDb" id="3827-XP_004513119.1"/>
<keyword evidence="4" id="KW-0677">Repeat</keyword>
<dbReference type="GeneID" id="101512156"/>
<evidence type="ECO:0000256" key="1">
    <source>
        <dbReference type="ARBA" id="ARBA00004370"/>
    </source>
</evidence>
<dbReference type="PANTHER" id="PTHR48007:SF75">
    <property type="entry name" value="LRR RECEPTOR-LIKE KINASE"/>
    <property type="match status" value="1"/>
</dbReference>
<dbReference type="Pfam" id="PF00069">
    <property type="entry name" value="Pkinase"/>
    <property type="match status" value="1"/>
</dbReference>
<dbReference type="Proteomes" id="UP000087171">
    <property type="component" value="Chromosome Ca8"/>
</dbReference>
<dbReference type="InterPro" id="IPR000719">
    <property type="entry name" value="Prot_kinase_dom"/>
</dbReference>
<dbReference type="Pfam" id="PF13855">
    <property type="entry name" value="LRR_8"/>
    <property type="match status" value="1"/>
</dbReference>
<dbReference type="InterPro" id="IPR013210">
    <property type="entry name" value="LRR_N_plant-typ"/>
</dbReference>
<dbReference type="Pfam" id="PF08263">
    <property type="entry name" value="LRRNT_2"/>
    <property type="match status" value="1"/>
</dbReference>
<evidence type="ECO:0000256" key="6">
    <source>
        <dbReference type="ARBA" id="ARBA00022840"/>
    </source>
</evidence>
<dbReference type="RefSeq" id="XP_004513119.1">
    <property type="nucleotide sequence ID" value="XM_004513062.3"/>
</dbReference>